<comment type="caution">
    <text evidence="1">The sequence shown here is derived from an EMBL/GenBank/DDBJ whole genome shotgun (WGS) entry which is preliminary data.</text>
</comment>
<evidence type="ECO:0000313" key="2">
    <source>
        <dbReference type="Proteomes" id="UP001610432"/>
    </source>
</evidence>
<dbReference type="EMBL" id="JBFXLQ010000047">
    <property type="protein sequence ID" value="KAL2863805.1"/>
    <property type="molecule type" value="Genomic_DNA"/>
</dbReference>
<reference evidence="1 2" key="1">
    <citation type="submission" date="2024-07" db="EMBL/GenBank/DDBJ databases">
        <title>Section-level genome sequencing and comparative genomics of Aspergillus sections Usti and Cavernicolus.</title>
        <authorList>
            <consortium name="Lawrence Berkeley National Laboratory"/>
            <person name="Nybo J.L."/>
            <person name="Vesth T.C."/>
            <person name="Theobald S."/>
            <person name="Frisvad J.C."/>
            <person name="Larsen T.O."/>
            <person name="Kjaerboelling I."/>
            <person name="Rothschild-Mancinelli K."/>
            <person name="Lyhne E.K."/>
            <person name="Kogle M.E."/>
            <person name="Barry K."/>
            <person name="Clum A."/>
            <person name="Na H."/>
            <person name="Ledsgaard L."/>
            <person name="Lin J."/>
            <person name="Lipzen A."/>
            <person name="Kuo A."/>
            <person name="Riley R."/>
            <person name="Mondo S."/>
            <person name="Labutti K."/>
            <person name="Haridas S."/>
            <person name="Pangalinan J."/>
            <person name="Salamov A.A."/>
            <person name="Simmons B.A."/>
            <person name="Magnuson J.K."/>
            <person name="Chen J."/>
            <person name="Drula E."/>
            <person name="Henrissat B."/>
            <person name="Wiebenga A."/>
            <person name="Lubbers R.J."/>
            <person name="Gomes A.C."/>
            <person name="Macurrencykelacurrency M.R."/>
            <person name="Stajich J."/>
            <person name="Grigoriev I.V."/>
            <person name="Mortensen U.H."/>
            <person name="De Vries R.P."/>
            <person name="Baker S.E."/>
            <person name="Andersen M.R."/>
        </authorList>
    </citation>
    <scope>NUCLEOTIDE SEQUENCE [LARGE SCALE GENOMIC DNA]</scope>
    <source>
        <strain evidence="1 2">CBS 449.75</strain>
    </source>
</reference>
<keyword evidence="2" id="KW-1185">Reference proteome</keyword>
<protein>
    <submittedName>
        <fullName evidence="1">Uncharacterized protein</fullName>
    </submittedName>
</protein>
<dbReference type="RefSeq" id="XP_070882784.1">
    <property type="nucleotide sequence ID" value="XM_071030020.1"/>
</dbReference>
<accession>A0ABR4LH33</accession>
<evidence type="ECO:0000313" key="1">
    <source>
        <dbReference type="EMBL" id="KAL2863805.1"/>
    </source>
</evidence>
<gene>
    <name evidence="1" type="ORF">BJX67DRAFT_362680</name>
</gene>
<organism evidence="1 2">
    <name type="scientific">Aspergillus lucknowensis</name>
    <dbReference type="NCBI Taxonomy" id="176173"/>
    <lineage>
        <taxon>Eukaryota</taxon>
        <taxon>Fungi</taxon>
        <taxon>Dikarya</taxon>
        <taxon>Ascomycota</taxon>
        <taxon>Pezizomycotina</taxon>
        <taxon>Eurotiomycetes</taxon>
        <taxon>Eurotiomycetidae</taxon>
        <taxon>Eurotiales</taxon>
        <taxon>Aspergillaceae</taxon>
        <taxon>Aspergillus</taxon>
        <taxon>Aspergillus subgen. Nidulantes</taxon>
    </lineage>
</organism>
<dbReference type="GeneID" id="98145092"/>
<sequence length="75" mass="8523">MPPPVFCTYLVTTYCLIYSKTASPLFLVGNCGCIFYLSLLLDLLTRGFWVDPWPLKMNQWVLGWVKGIGNLLTGY</sequence>
<name>A0ABR4LH33_9EURO</name>
<dbReference type="Proteomes" id="UP001610432">
    <property type="component" value="Unassembled WGS sequence"/>
</dbReference>
<proteinExistence type="predicted"/>